<evidence type="ECO:0000313" key="4">
    <source>
        <dbReference type="EMBL" id="GES80724.1"/>
    </source>
</evidence>
<organism evidence="4 5">
    <name type="scientific">Rhizophagus clarus</name>
    <dbReference type="NCBI Taxonomy" id="94130"/>
    <lineage>
        <taxon>Eukaryota</taxon>
        <taxon>Fungi</taxon>
        <taxon>Fungi incertae sedis</taxon>
        <taxon>Mucoromycota</taxon>
        <taxon>Glomeromycotina</taxon>
        <taxon>Glomeromycetes</taxon>
        <taxon>Glomerales</taxon>
        <taxon>Glomeraceae</taxon>
        <taxon>Rhizophagus</taxon>
    </lineage>
</organism>
<dbReference type="GO" id="GO:0005634">
    <property type="term" value="C:nucleus"/>
    <property type="evidence" value="ECO:0007669"/>
    <property type="project" value="UniProtKB-UniRule"/>
</dbReference>
<name>A0A8H3L4X2_9GLOM</name>
<evidence type="ECO:0000259" key="2">
    <source>
        <dbReference type="PROSITE" id="PS50118"/>
    </source>
</evidence>
<proteinExistence type="predicted"/>
<evidence type="ECO:0000313" key="5">
    <source>
        <dbReference type="Proteomes" id="UP000615446"/>
    </source>
</evidence>
<protein>
    <submittedName>
        <fullName evidence="4">HMG box protein</fullName>
    </submittedName>
</protein>
<dbReference type="GO" id="GO:0003677">
    <property type="term" value="F:DNA binding"/>
    <property type="evidence" value="ECO:0007669"/>
    <property type="project" value="UniProtKB-UniRule"/>
</dbReference>
<evidence type="ECO:0000256" key="1">
    <source>
        <dbReference type="PROSITE-ProRule" id="PRU00267"/>
    </source>
</evidence>
<evidence type="ECO:0000313" key="3">
    <source>
        <dbReference type="EMBL" id="GES80699.1"/>
    </source>
</evidence>
<keyword evidence="1" id="KW-0539">Nucleus</keyword>
<dbReference type="Gene3D" id="1.10.30.10">
    <property type="entry name" value="High mobility group box domain"/>
    <property type="match status" value="1"/>
</dbReference>
<feature type="domain" description="HMG box" evidence="2">
    <location>
        <begin position="31"/>
        <end position="97"/>
    </location>
</feature>
<dbReference type="SUPFAM" id="SSF47095">
    <property type="entry name" value="HMG-box"/>
    <property type="match status" value="1"/>
</dbReference>
<reference evidence="4" key="1">
    <citation type="submission" date="2019-10" db="EMBL/GenBank/DDBJ databases">
        <title>Conservation and host-specific expression of non-tandemly repeated heterogenous ribosome RNA gene in arbuscular mycorrhizal fungi.</title>
        <authorList>
            <person name="Maeda T."/>
            <person name="Kobayashi Y."/>
            <person name="Nakagawa T."/>
            <person name="Ezawa T."/>
            <person name="Yamaguchi K."/>
            <person name="Bino T."/>
            <person name="Nishimoto Y."/>
            <person name="Shigenobu S."/>
            <person name="Kawaguchi M."/>
        </authorList>
    </citation>
    <scope>NUCLEOTIDE SEQUENCE</scope>
    <source>
        <strain evidence="4">HR1</strain>
    </source>
</reference>
<keyword evidence="1" id="KW-0238">DNA-binding</keyword>
<dbReference type="InterPro" id="IPR036910">
    <property type="entry name" value="HMG_box_dom_sf"/>
</dbReference>
<dbReference type="AlphaFoldDB" id="A0A8H3L4X2"/>
<dbReference type="Proteomes" id="UP000615446">
    <property type="component" value="Unassembled WGS sequence"/>
</dbReference>
<comment type="caution">
    <text evidence="4">The sequence shown here is derived from an EMBL/GenBank/DDBJ whole genome shotgun (WGS) entry which is preliminary data.</text>
</comment>
<dbReference type="EMBL" id="BLAL01000051">
    <property type="protein sequence ID" value="GES80699.1"/>
    <property type="molecule type" value="Genomic_DNA"/>
</dbReference>
<accession>A0A8H3L4X2</accession>
<sequence>MSKLKLKVNVIQAFLYVLEKRLNSKSKPNTPARPPNMFLIFRSFLQDNIRNLKLDTHTVSGFASEVWKKCTTEVKDEYRKLSKIAKEKHGYINPGYVYESKRKICQTKSNLTTILSSNSFMQQELRPQTNSFTTFQNFPTFHTMYTCNNIDLSIDYTHIYYPHIYYHHSQHQNICISYSNDQYNTLRNFQGSYDHDNVMSKETIFTGKTSDSEQKLFEFNY</sequence>
<feature type="DNA-binding region" description="HMG box" evidence="1">
    <location>
        <begin position="31"/>
        <end position="97"/>
    </location>
</feature>
<dbReference type="PROSITE" id="PS50118">
    <property type="entry name" value="HMG_BOX_2"/>
    <property type="match status" value="1"/>
</dbReference>
<dbReference type="CDD" id="cd01389">
    <property type="entry name" value="HMG-box_ROX1-like"/>
    <property type="match status" value="1"/>
</dbReference>
<dbReference type="EMBL" id="BLAL01000051">
    <property type="protein sequence ID" value="GES80724.1"/>
    <property type="molecule type" value="Genomic_DNA"/>
</dbReference>
<dbReference type="OrthoDB" id="6247875at2759"/>
<dbReference type="InterPro" id="IPR009071">
    <property type="entry name" value="HMG_box_dom"/>
</dbReference>
<gene>
    <name evidence="3" type="ORF">RCL2_000796400</name>
    <name evidence="4" type="ORF">RCL2_000798900</name>
</gene>